<evidence type="ECO:0000313" key="2">
    <source>
        <dbReference type="Proteomes" id="UP000220111"/>
    </source>
</evidence>
<dbReference type="EMBL" id="NVPQ01000102">
    <property type="protein sequence ID" value="PDY36664.1"/>
    <property type="molecule type" value="Genomic_DNA"/>
</dbReference>
<name>A0A2A7BLE5_9BACI</name>
<protein>
    <submittedName>
        <fullName evidence="1">Uncharacterized protein</fullName>
    </submittedName>
</protein>
<sequence length="60" mass="7046">MKHNKQVKKTPSEKQLEDTGIKKKILECNKNLRGFMDTGEYKFGRKPLITFTLITNVYKD</sequence>
<proteinExistence type="predicted"/>
<gene>
    <name evidence="1" type="ORF">COO17_24735</name>
</gene>
<reference evidence="1 2" key="1">
    <citation type="submission" date="2017-09" db="EMBL/GenBank/DDBJ databases">
        <title>Large-scale bioinformatics analysis of Bacillus genomes uncovers conserved roles of natural products in bacterial physiology.</title>
        <authorList>
            <consortium name="Agbiome Team Llc"/>
            <person name="Bleich R.M."/>
            <person name="Grubbs K.J."/>
            <person name="Santa Maria K.C."/>
            <person name="Allen S.E."/>
            <person name="Farag S."/>
            <person name="Shank E.A."/>
            <person name="Bowers A."/>
        </authorList>
    </citation>
    <scope>NUCLEOTIDE SEQUENCE [LARGE SCALE GENOMIC DNA]</scope>
    <source>
        <strain evidence="1 2">AFS098222</strain>
    </source>
</reference>
<accession>A0A2A7BLE5</accession>
<organism evidence="1 2">
    <name type="scientific">Bacillus wiedmannii</name>
    <dbReference type="NCBI Taxonomy" id="1890302"/>
    <lineage>
        <taxon>Bacteria</taxon>
        <taxon>Bacillati</taxon>
        <taxon>Bacillota</taxon>
        <taxon>Bacilli</taxon>
        <taxon>Bacillales</taxon>
        <taxon>Bacillaceae</taxon>
        <taxon>Bacillus</taxon>
        <taxon>Bacillus cereus group</taxon>
    </lineage>
</organism>
<evidence type="ECO:0000313" key="1">
    <source>
        <dbReference type="EMBL" id="PDY36664.1"/>
    </source>
</evidence>
<dbReference type="AlphaFoldDB" id="A0A2A7BLE5"/>
<comment type="caution">
    <text evidence="1">The sequence shown here is derived from an EMBL/GenBank/DDBJ whole genome shotgun (WGS) entry which is preliminary data.</text>
</comment>
<dbReference type="Proteomes" id="UP000220111">
    <property type="component" value="Unassembled WGS sequence"/>
</dbReference>